<evidence type="ECO:0000313" key="1">
    <source>
        <dbReference type="EMBL" id="OBR02062.1"/>
    </source>
</evidence>
<sequence length="637" mass="71884">MAWLQLRTNAPGLPGGFIVEDRSVYNATCASKVLTFLTCPKSDAEDVNLRKLDNESFIIECPLFAAIRTRVKAGPVSSRYTKHFLSRITPSPIVVKQLYAQAFCPLSHLVALFVDDLGGLSKSAEVLASLLYEWNTLGMSSMPCLLVVTDDGDITEDAFIREVTLYYLELLRHSATDMPPTNIRAKSTWTSNFQSITIVTVQGEDLHYHLVIYSEEVYLHRQQSYLAFSPETFHELLLCRGAELLQGDERLNLVGSLRSESQQLIPSLFVPYMRGLLRTQEEFPDYNWQSLLASSLAVDSHQSSHHIFQAEFVFEEVYEPILHHLAREVRQPDLAAVVKQYFCNLVKKAEANPQRLTKRMKASRPEVIEAEITKLWPLNPVIRVDHDSDSSPLEESSQANMAFPALFYVEACENARSTSMQLMAFCSIPPGAHLQRIAMHLRSNGTRLHYGDEGRWSEEELCDISTWDRVRSGGSFTKQINFNHPNPALIQAKLDGLLENTSLLGIQVVHLPAQVDRIELKEGDLPFQRQSEEISCSESWSSAPNSDEESFQLRPLINKIEIGSKTRDIPSARSHIMLEQRTTGLLRRSEAVEIVEAQENQSLNCSESTETVSLEGNKLLCQAIDNMLNKLGDMRVR</sequence>
<accession>A0A1B7XQL7</accession>
<proteinExistence type="predicted"/>
<keyword evidence="2" id="KW-1185">Reference proteome</keyword>
<comment type="caution">
    <text evidence="1">The sequence shown here is derived from an EMBL/GenBank/DDBJ whole genome shotgun (WGS) entry which is preliminary data.</text>
</comment>
<dbReference type="VEuPathDB" id="FungiDB:CH63R_14634"/>
<organism evidence="1 2">
    <name type="scientific">Colletotrichum higginsianum (strain IMI 349063)</name>
    <name type="common">Crucifer anthracnose fungus</name>
    <dbReference type="NCBI Taxonomy" id="759273"/>
    <lineage>
        <taxon>Eukaryota</taxon>
        <taxon>Fungi</taxon>
        <taxon>Dikarya</taxon>
        <taxon>Ascomycota</taxon>
        <taxon>Pezizomycotina</taxon>
        <taxon>Sordariomycetes</taxon>
        <taxon>Hypocreomycetidae</taxon>
        <taxon>Glomerellales</taxon>
        <taxon>Glomerellaceae</taxon>
        <taxon>Colletotrichum</taxon>
        <taxon>Colletotrichum destructivum species complex</taxon>
    </lineage>
</organism>
<dbReference type="RefSeq" id="XP_018150580.1">
    <property type="nucleotide sequence ID" value="XM_018309608.1"/>
</dbReference>
<dbReference type="GeneID" id="28873715"/>
<dbReference type="KEGG" id="chig:CH63R_14634"/>
<reference evidence="2" key="1">
    <citation type="journal article" date="2017" name="BMC Genomics">
        <title>Gapless genome assembly of Colletotrichum higginsianum reveals chromosome structure and association of transposable elements with secondary metabolite gene clusters.</title>
        <authorList>
            <person name="Dallery J.-F."/>
            <person name="Lapalu N."/>
            <person name="Zampounis A."/>
            <person name="Pigne S."/>
            <person name="Luyten I."/>
            <person name="Amselem J."/>
            <person name="Wittenberg A.H.J."/>
            <person name="Zhou S."/>
            <person name="de Queiroz M.V."/>
            <person name="Robin G.P."/>
            <person name="Auger A."/>
            <person name="Hainaut M."/>
            <person name="Henrissat B."/>
            <person name="Kim K.-T."/>
            <person name="Lee Y.-H."/>
            <person name="Lespinet O."/>
            <person name="Schwartz D.C."/>
            <person name="Thon M.R."/>
            <person name="O'Connell R.J."/>
        </authorList>
    </citation>
    <scope>NUCLEOTIDE SEQUENCE [LARGE SCALE GENOMIC DNA]</scope>
    <source>
        <strain evidence="2">IMI 349063</strain>
    </source>
</reference>
<dbReference type="Proteomes" id="UP000092177">
    <property type="component" value="Chromosome 12"/>
</dbReference>
<name>A0A1B7XQL7_COLHI</name>
<evidence type="ECO:0000313" key="2">
    <source>
        <dbReference type="Proteomes" id="UP000092177"/>
    </source>
</evidence>
<dbReference type="EMBL" id="LTAN01000012">
    <property type="protein sequence ID" value="OBR02062.1"/>
    <property type="molecule type" value="Genomic_DNA"/>
</dbReference>
<protein>
    <submittedName>
        <fullName evidence="1">Uncharacterized protein</fullName>
    </submittedName>
</protein>
<dbReference type="AlphaFoldDB" id="A0A1B7XQL7"/>
<gene>
    <name evidence="1" type="ORF">CH63R_14634</name>
</gene>
<dbReference type="OrthoDB" id="4766886at2759"/>